<evidence type="ECO:0000313" key="1">
    <source>
        <dbReference type="EMBL" id="KAI5439330.1"/>
    </source>
</evidence>
<dbReference type="GO" id="GO:0004190">
    <property type="term" value="F:aspartic-type endopeptidase activity"/>
    <property type="evidence" value="ECO:0007669"/>
    <property type="project" value="InterPro"/>
</dbReference>
<sequence length="427" mass="46888">MRIIKKSDYKVVDQLNQTPSKISILSLLLCSEAHRAALLKVLNMTYVPPEITINQLESVVSNVNASRGLGFTDNDLTSEGRNHNKALHITMECKGVMLSHVLVDTGSSLNVLPKKALMKLDCDGIILRPSNLVVRAFDGSKRAVFGEVELPVKIGPQIHVAGAVTSTLHQKLKYELEGQIITVCGEEDIFVSHLSTFKYVEMDGEMHEMLCQGFETTNINEVAPEAVFSPEFEKVGTSISSYKQAVEVVKAGNAQGWGKFVEPVIKEDKFGLGYAPGSQKNETGTLSSGGLVSPHIVNAADEDKADSDCDLDSWIRPCVPGEKLDNWSSEKTVRVKHDPPSCRADHSDLTANDTAMAKYDFDNPIYQAEEGAEEDCELPEGLARLLKQEDRAIAPYQEVVETINVGTEDDKKEIKIGASLQAERKDR</sequence>
<dbReference type="CDD" id="cd00303">
    <property type="entry name" value="retropepsin_like"/>
    <property type="match status" value="1"/>
</dbReference>
<name>A0A9D4YKF9_PEA</name>
<comment type="caution">
    <text evidence="1">The sequence shown here is derived from an EMBL/GenBank/DDBJ whole genome shotgun (WGS) entry which is preliminary data.</text>
</comment>
<dbReference type="InterPro" id="IPR021109">
    <property type="entry name" value="Peptidase_aspartic_dom_sf"/>
</dbReference>
<dbReference type="EMBL" id="JAMSHJ010000002">
    <property type="protein sequence ID" value="KAI5439330.1"/>
    <property type="molecule type" value="Genomic_DNA"/>
</dbReference>
<keyword evidence="2" id="KW-1185">Reference proteome</keyword>
<dbReference type="GO" id="GO:0006508">
    <property type="term" value="P:proteolysis"/>
    <property type="evidence" value="ECO:0007669"/>
    <property type="project" value="InterPro"/>
</dbReference>
<evidence type="ECO:0000313" key="2">
    <source>
        <dbReference type="Proteomes" id="UP001058974"/>
    </source>
</evidence>
<accession>A0A9D4YKF9</accession>
<protein>
    <submittedName>
        <fullName evidence="1">Uncharacterized protein</fullName>
    </submittedName>
</protein>
<dbReference type="AlphaFoldDB" id="A0A9D4YKF9"/>
<dbReference type="InterPro" id="IPR001969">
    <property type="entry name" value="Aspartic_peptidase_AS"/>
</dbReference>
<dbReference type="PANTHER" id="PTHR32108:SF9">
    <property type="entry name" value="REVERSE TRANSCRIPTASE RNASE H-LIKE DOMAIN-CONTAINING PROTEIN"/>
    <property type="match status" value="1"/>
</dbReference>
<proteinExistence type="predicted"/>
<dbReference type="Proteomes" id="UP001058974">
    <property type="component" value="Chromosome 2"/>
</dbReference>
<gene>
    <name evidence="1" type="ORF">KIW84_024925</name>
</gene>
<dbReference type="PROSITE" id="PS00141">
    <property type="entry name" value="ASP_PROTEASE"/>
    <property type="match status" value="1"/>
</dbReference>
<dbReference type="Gene3D" id="2.40.70.10">
    <property type="entry name" value="Acid Proteases"/>
    <property type="match status" value="1"/>
</dbReference>
<reference evidence="1 2" key="1">
    <citation type="journal article" date="2022" name="Nat. Genet.">
        <title>Improved pea reference genome and pan-genome highlight genomic features and evolutionary characteristics.</title>
        <authorList>
            <person name="Yang T."/>
            <person name="Liu R."/>
            <person name="Luo Y."/>
            <person name="Hu S."/>
            <person name="Wang D."/>
            <person name="Wang C."/>
            <person name="Pandey M.K."/>
            <person name="Ge S."/>
            <person name="Xu Q."/>
            <person name="Li N."/>
            <person name="Li G."/>
            <person name="Huang Y."/>
            <person name="Saxena R.K."/>
            <person name="Ji Y."/>
            <person name="Li M."/>
            <person name="Yan X."/>
            <person name="He Y."/>
            <person name="Liu Y."/>
            <person name="Wang X."/>
            <person name="Xiang C."/>
            <person name="Varshney R.K."/>
            <person name="Ding H."/>
            <person name="Gao S."/>
            <person name="Zong X."/>
        </authorList>
    </citation>
    <scope>NUCLEOTIDE SEQUENCE [LARGE SCALE GENOMIC DNA]</scope>
    <source>
        <strain evidence="1 2">cv. Zhongwan 6</strain>
    </source>
</reference>
<dbReference type="Gramene" id="Psat02G0492500-T1">
    <property type="protein sequence ID" value="KAI5439330.1"/>
    <property type="gene ID" value="KIW84_024925"/>
</dbReference>
<dbReference type="PANTHER" id="PTHR32108">
    <property type="entry name" value="DNA-DIRECTED RNA POLYMERASE SUBUNIT ALPHA"/>
    <property type="match status" value="1"/>
</dbReference>
<organism evidence="1 2">
    <name type="scientific">Pisum sativum</name>
    <name type="common">Garden pea</name>
    <name type="synonym">Lathyrus oleraceus</name>
    <dbReference type="NCBI Taxonomy" id="3888"/>
    <lineage>
        <taxon>Eukaryota</taxon>
        <taxon>Viridiplantae</taxon>
        <taxon>Streptophyta</taxon>
        <taxon>Embryophyta</taxon>
        <taxon>Tracheophyta</taxon>
        <taxon>Spermatophyta</taxon>
        <taxon>Magnoliopsida</taxon>
        <taxon>eudicotyledons</taxon>
        <taxon>Gunneridae</taxon>
        <taxon>Pentapetalae</taxon>
        <taxon>rosids</taxon>
        <taxon>fabids</taxon>
        <taxon>Fabales</taxon>
        <taxon>Fabaceae</taxon>
        <taxon>Papilionoideae</taxon>
        <taxon>50 kb inversion clade</taxon>
        <taxon>NPAAA clade</taxon>
        <taxon>Hologalegina</taxon>
        <taxon>IRL clade</taxon>
        <taxon>Fabeae</taxon>
        <taxon>Lathyrus</taxon>
    </lineage>
</organism>